<proteinExistence type="predicted"/>
<protein>
    <submittedName>
        <fullName evidence="1">Uncharacterized protein</fullName>
    </submittedName>
</protein>
<comment type="caution">
    <text evidence="1">The sequence shown here is derived from an EMBL/GenBank/DDBJ whole genome shotgun (WGS) entry which is preliminary data.</text>
</comment>
<name>A0ACB8F2W1_9SAUR</name>
<gene>
    <name evidence="1" type="ORF">K3G42_006776</name>
</gene>
<evidence type="ECO:0000313" key="2">
    <source>
        <dbReference type="Proteomes" id="UP000827872"/>
    </source>
</evidence>
<dbReference type="Proteomes" id="UP000827872">
    <property type="component" value="Linkage Group LG05"/>
</dbReference>
<organism evidence="1 2">
    <name type="scientific">Sphaerodactylus townsendi</name>
    <dbReference type="NCBI Taxonomy" id="933632"/>
    <lineage>
        <taxon>Eukaryota</taxon>
        <taxon>Metazoa</taxon>
        <taxon>Chordata</taxon>
        <taxon>Craniata</taxon>
        <taxon>Vertebrata</taxon>
        <taxon>Euteleostomi</taxon>
        <taxon>Lepidosauria</taxon>
        <taxon>Squamata</taxon>
        <taxon>Bifurcata</taxon>
        <taxon>Gekkota</taxon>
        <taxon>Sphaerodactylidae</taxon>
        <taxon>Sphaerodactylus</taxon>
    </lineage>
</organism>
<keyword evidence="2" id="KW-1185">Reference proteome</keyword>
<sequence length="615" mass="66367">MDTAKDAAIGATDLMAKRMGDIINLTKGTVQDSVDLTKSVMSSTMDTAKDAATGATDLMANRMGDIINLTKGAVQDSVDLTKSVMNSTVNTTKEATLGATDLVTHRVADIVNLSKGTVQDSVDLTKSVVTSTVNTAKEAAFGATDLMTHRVTDIVNLTKGTVQDSVGLTKLVVNSTVNTAKDVAFGAKDIMTNRMGDIINLTKGTVQDSVDLTKSLVSSTVGTALQAAQGTRDIMAGRPYKPAENINEQTAELINYLKQIVASGLDAMMEKSERMVDHFLPVTQEELEKLAAEVPGSKKAATKDGQKSYFIRLGSLSTKVRHRAYLHSLSKLHHLKESTQNILLQLQLVINLIETGKQGVGQRLQEAQQKLHQVLSEWSQMQPGGSQAKGDVQNEVESRTLALLRFITRDLGPAYSRLMASIDGLPGHVREKVDQAVGNVRQLHASFSSAKSFRDLPSNILVQVREQIAKAREALDMLVEYVRQNTPLNWIVGPFRALPAGTKEVTMEEMPTLGGPETEKKAPKDGDKTTMSTGARKEIATPPQPVSAVPKLAKMPEQTKEAEAGKVKEADKTKEAEATFEMPKRAKIDIKGKEGETKKAGKSSLNKTPEAPEAP</sequence>
<evidence type="ECO:0000313" key="1">
    <source>
        <dbReference type="EMBL" id="KAH7999224.1"/>
    </source>
</evidence>
<dbReference type="EMBL" id="CM037618">
    <property type="protein sequence ID" value="KAH7999224.1"/>
    <property type="molecule type" value="Genomic_DNA"/>
</dbReference>
<accession>A0ACB8F2W1</accession>
<reference evidence="1" key="1">
    <citation type="submission" date="2021-08" db="EMBL/GenBank/DDBJ databases">
        <title>The first chromosome-level gecko genome reveals the dynamic sex chromosomes of Neotropical dwarf geckos (Sphaerodactylidae: Sphaerodactylus).</title>
        <authorList>
            <person name="Pinto B.J."/>
            <person name="Keating S.E."/>
            <person name="Gamble T."/>
        </authorList>
    </citation>
    <scope>NUCLEOTIDE SEQUENCE</scope>
    <source>
        <strain evidence="1">TG3544</strain>
    </source>
</reference>